<dbReference type="Pfam" id="PF03800">
    <property type="entry name" value="Nuf2"/>
    <property type="match status" value="1"/>
</dbReference>
<accession>W8BY32</accession>
<keyword evidence="3" id="KW-0158">Chromosome</keyword>
<evidence type="ECO:0000256" key="8">
    <source>
        <dbReference type="ARBA" id="ARBA00023328"/>
    </source>
</evidence>
<comment type="subcellular location">
    <subcellularLocation>
        <location evidence="1">Chromosome</location>
        <location evidence="1">Centromere</location>
    </subcellularLocation>
</comment>
<evidence type="ECO:0000256" key="7">
    <source>
        <dbReference type="ARBA" id="ARBA00023306"/>
    </source>
</evidence>
<evidence type="ECO:0000256" key="6">
    <source>
        <dbReference type="ARBA" id="ARBA00023054"/>
    </source>
</evidence>
<evidence type="ECO:0000256" key="1">
    <source>
        <dbReference type="ARBA" id="ARBA00004584"/>
    </source>
</evidence>
<feature type="coiled-coil region" evidence="9">
    <location>
        <begin position="132"/>
        <end position="319"/>
    </location>
</feature>
<keyword evidence="5" id="KW-0498">Mitosis</keyword>
<evidence type="ECO:0000256" key="3">
    <source>
        <dbReference type="ARBA" id="ARBA00022454"/>
    </source>
</evidence>
<evidence type="ECO:0000256" key="5">
    <source>
        <dbReference type="ARBA" id="ARBA00022776"/>
    </source>
</evidence>
<dbReference type="OrthoDB" id="7862063at2759"/>
<organism evidence="11">
    <name type="scientific">Ceratitis capitata</name>
    <name type="common">Mediterranean fruit fly</name>
    <name type="synonym">Tephritis capitata</name>
    <dbReference type="NCBI Taxonomy" id="7213"/>
    <lineage>
        <taxon>Eukaryota</taxon>
        <taxon>Metazoa</taxon>
        <taxon>Ecdysozoa</taxon>
        <taxon>Arthropoda</taxon>
        <taxon>Hexapoda</taxon>
        <taxon>Insecta</taxon>
        <taxon>Pterygota</taxon>
        <taxon>Neoptera</taxon>
        <taxon>Endopterygota</taxon>
        <taxon>Diptera</taxon>
        <taxon>Brachycera</taxon>
        <taxon>Muscomorpha</taxon>
        <taxon>Tephritoidea</taxon>
        <taxon>Tephritidae</taxon>
        <taxon>Ceratitis</taxon>
        <taxon>Ceratitis</taxon>
    </lineage>
</organism>
<dbReference type="RefSeq" id="XP_004536269.1">
    <property type="nucleotide sequence ID" value="XM_004536212.3"/>
</dbReference>
<proteinExistence type="evidence at transcript level"/>
<dbReference type="InterPro" id="IPR005549">
    <property type="entry name" value="Kinetochore_Nuf2_N"/>
</dbReference>
<keyword evidence="8" id="KW-0137">Centromere</keyword>
<comment type="similarity">
    <text evidence="2">Belongs to the NUF2 family.</text>
</comment>
<evidence type="ECO:0000259" key="10">
    <source>
        <dbReference type="Pfam" id="PF03800"/>
    </source>
</evidence>
<evidence type="ECO:0000256" key="9">
    <source>
        <dbReference type="SAM" id="Coils"/>
    </source>
</evidence>
<keyword evidence="4" id="KW-0132">Cell division</keyword>
<dbReference type="InterPro" id="IPR038275">
    <property type="entry name" value="Nuf2_N_sf"/>
</dbReference>
<feature type="domain" description="Kinetochore protein Nuf2 N-terminal" evidence="10">
    <location>
        <begin position="20"/>
        <end position="111"/>
    </location>
</feature>
<keyword evidence="6 9" id="KW-0175">Coiled coil</keyword>
<dbReference type="GO" id="GO:0031262">
    <property type="term" value="C:Ndc80 complex"/>
    <property type="evidence" value="ECO:0007669"/>
    <property type="project" value="InterPro"/>
</dbReference>
<evidence type="ECO:0000256" key="4">
    <source>
        <dbReference type="ARBA" id="ARBA00022618"/>
    </source>
</evidence>
<name>W8BY32_CERCA</name>
<dbReference type="KEGG" id="ccat:101457289"/>
<dbReference type="GeneID" id="101457289"/>
<protein>
    <recommendedName>
        <fullName evidence="10">Kinetochore protein Nuf2 N-terminal domain-containing protein</fullName>
    </recommendedName>
</protein>
<dbReference type="AlphaFoldDB" id="W8BY32"/>
<keyword evidence="7" id="KW-0131">Cell cycle</keyword>
<reference evidence="11" key="1">
    <citation type="submission" date="2013-07" db="EMBL/GenBank/DDBJ databases">
        <authorList>
            <person name="Geib S."/>
        </authorList>
    </citation>
    <scope>NUCLEOTIDE SEQUENCE</scope>
</reference>
<evidence type="ECO:0000313" key="11">
    <source>
        <dbReference type="EMBL" id="JAC06311.1"/>
    </source>
</evidence>
<reference evidence="11" key="2">
    <citation type="journal article" date="2014" name="BMC Genomics">
        <title>A genomic perspective to assessing quality of mass-reared SIT flies used in Mediterranean fruit fly (Ceratitis capitata) eradication in California.</title>
        <authorList>
            <person name="Calla B."/>
            <person name="Hall B."/>
            <person name="Hou S."/>
            <person name="Geib S.M."/>
        </authorList>
    </citation>
    <scope>NUCLEOTIDE SEQUENCE</scope>
</reference>
<dbReference type="GO" id="GO:0051301">
    <property type="term" value="P:cell division"/>
    <property type="evidence" value="ECO:0007669"/>
    <property type="project" value="UniProtKB-KW"/>
</dbReference>
<dbReference type="Gene3D" id="1.10.418.60">
    <property type="entry name" value="Ncd80 complex, Nuf2 subunit"/>
    <property type="match status" value="1"/>
</dbReference>
<sequence>MLSKEYLDSWNELCAECKMVESDLANPSEAWLTKILMSYLRMFGYRVEVPCSEDGTRERRQFLIKLVRHIDHIYKISDKSFMFTYYDLLRPTPKKTSHMLGILLNYLYYMNMFKTNVFKMATDKLKERQELIDEIKYTIEENEKRRSKAEKMQEEIVFLSKEIPQYKNKLKTVNSELKQRNSQTQQMSDAIKDLRTKTEELKGQIRNLKHLIVPEEEGKQLQIQLSKLQENISECDQQIRNAESNLKTHIVDNNRLQEISKVVECAKEILSTDFVDSFNEAAKKLDNAKEKIACYEKEIEQLTQLINRHQKALECWQEKSKLDQRQHDDEKQKLHQIIISKTKERDVSAAKTDNFKVEVLAVEASIKDQQDIQSYVQENIAILMKGYK</sequence>
<dbReference type="EMBL" id="GAMC01000245">
    <property type="protein sequence ID" value="JAC06311.1"/>
    <property type="molecule type" value="mRNA"/>
</dbReference>
<evidence type="ECO:0000256" key="2">
    <source>
        <dbReference type="ARBA" id="ARBA00005498"/>
    </source>
</evidence>